<accession>A0A2N7S5F0</accession>
<dbReference type="InterPro" id="IPR011055">
    <property type="entry name" value="Dup_hybrid_motif"/>
</dbReference>
<dbReference type="InterPro" id="IPR016047">
    <property type="entry name" value="M23ase_b-sheet_dom"/>
</dbReference>
<organism evidence="2 3">
    <name type="scientific">Glutamicibacter arilaitensis</name>
    <dbReference type="NCBI Taxonomy" id="256701"/>
    <lineage>
        <taxon>Bacteria</taxon>
        <taxon>Bacillati</taxon>
        <taxon>Actinomycetota</taxon>
        <taxon>Actinomycetes</taxon>
        <taxon>Micrococcales</taxon>
        <taxon>Micrococcaceae</taxon>
        <taxon>Glutamicibacter</taxon>
    </lineage>
</organism>
<dbReference type="GO" id="GO:0004222">
    <property type="term" value="F:metalloendopeptidase activity"/>
    <property type="evidence" value="ECO:0007669"/>
    <property type="project" value="TreeGrafter"/>
</dbReference>
<gene>
    <name evidence="2" type="ORF">CIK84_07380</name>
</gene>
<sequence>MKEMKCQQNARPNSWHSLSRTWPTVTALTTTTTRPGMRRMKYDSTEHTAVGICWCDARFLGFTLKSALDQLWWHAEHGNCMDNNKRANMKKIYKKEGIELPEFSDIADQDRGKQHKATHRARIQLVSPTGGRGEVIQPFGANKRAYGALGLDGHNGLDYGVPSGTPVVAAYDGVVKFQGQGVDHVLMGASAGLCASVEHREGQARFLTGYAHLSRVYAQEGSKVKAGDVIGLSGASGMTTGDHLHFEVIPVGTTGAMELDNGYLGRIDPAPYLEKEGALFVKQGDVGRNKGGASK</sequence>
<dbReference type="PANTHER" id="PTHR21666:SF286">
    <property type="entry name" value="LIPOPROTEIN NLPD"/>
    <property type="match status" value="1"/>
</dbReference>
<feature type="domain" description="M23ase beta-sheet core" evidence="1">
    <location>
        <begin position="153"/>
        <end position="249"/>
    </location>
</feature>
<dbReference type="CDD" id="cd12797">
    <property type="entry name" value="M23_peptidase"/>
    <property type="match status" value="1"/>
</dbReference>
<dbReference type="EMBL" id="PNQX01000001">
    <property type="protein sequence ID" value="PMQ21364.1"/>
    <property type="molecule type" value="Genomic_DNA"/>
</dbReference>
<dbReference type="Gene3D" id="2.70.70.10">
    <property type="entry name" value="Glucose Permease (Domain IIA)"/>
    <property type="match status" value="1"/>
</dbReference>
<dbReference type="InterPro" id="IPR050570">
    <property type="entry name" value="Cell_wall_metabolism_enzyme"/>
</dbReference>
<name>A0A2N7S5F0_9MICC</name>
<protein>
    <recommendedName>
        <fullName evidence="1">M23ase beta-sheet core domain-containing protein</fullName>
    </recommendedName>
</protein>
<reference evidence="2 3" key="1">
    <citation type="journal article" date="2017" name="Elife">
        <title>Extensive horizontal gene transfer in cheese-associated bacteria.</title>
        <authorList>
            <person name="Bonham K.S."/>
            <person name="Wolfe B.E."/>
            <person name="Dutton R.J."/>
        </authorList>
    </citation>
    <scope>NUCLEOTIDE SEQUENCE [LARGE SCALE GENOMIC DNA]</scope>
    <source>
        <strain evidence="2 3">JB182</strain>
    </source>
</reference>
<dbReference type="Proteomes" id="UP000235739">
    <property type="component" value="Unassembled WGS sequence"/>
</dbReference>
<evidence type="ECO:0000313" key="2">
    <source>
        <dbReference type="EMBL" id="PMQ21364.1"/>
    </source>
</evidence>
<comment type="caution">
    <text evidence="2">The sequence shown here is derived from an EMBL/GenBank/DDBJ whole genome shotgun (WGS) entry which is preliminary data.</text>
</comment>
<dbReference type="Pfam" id="PF01551">
    <property type="entry name" value="Peptidase_M23"/>
    <property type="match status" value="1"/>
</dbReference>
<evidence type="ECO:0000259" key="1">
    <source>
        <dbReference type="Pfam" id="PF01551"/>
    </source>
</evidence>
<proteinExistence type="predicted"/>
<evidence type="ECO:0000313" key="3">
    <source>
        <dbReference type="Proteomes" id="UP000235739"/>
    </source>
</evidence>
<dbReference type="PANTHER" id="PTHR21666">
    <property type="entry name" value="PEPTIDASE-RELATED"/>
    <property type="match status" value="1"/>
</dbReference>
<dbReference type="AlphaFoldDB" id="A0A2N7S5F0"/>
<dbReference type="SUPFAM" id="SSF51261">
    <property type="entry name" value="Duplicated hybrid motif"/>
    <property type="match status" value="1"/>
</dbReference>